<dbReference type="eggNOG" id="arCOG04468">
    <property type="taxonomic scope" value="Archaea"/>
</dbReference>
<dbReference type="InterPro" id="IPR036291">
    <property type="entry name" value="NAD(P)-bd_dom_sf"/>
</dbReference>
<comment type="similarity">
    <text evidence="1">Belongs to the NAD(P)-dependent epimerase/dehydratase family.</text>
</comment>
<feature type="domain" description="NAD-dependent epimerase/dehydratase" evidence="2">
    <location>
        <begin position="5"/>
        <end position="247"/>
    </location>
</feature>
<organism evidence="3 4">
    <name type="scientific">Caldivirga maquilingensis (strain ATCC 700844 / DSM 13496 / JCM 10307 / IC-167)</name>
    <dbReference type="NCBI Taxonomy" id="397948"/>
    <lineage>
        <taxon>Archaea</taxon>
        <taxon>Thermoproteota</taxon>
        <taxon>Thermoprotei</taxon>
        <taxon>Thermoproteales</taxon>
        <taxon>Thermoproteaceae</taxon>
        <taxon>Caldivirga</taxon>
    </lineage>
</organism>
<dbReference type="SUPFAM" id="SSF51735">
    <property type="entry name" value="NAD(P)-binding Rossmann-fold domains"/>
    <property type="match status" value="1"/>
</dbReference>
<dbReference type="Pfam" id="PF01370">
    <property type="entry name" value="Epimerase"/>
    <property type="match status" value="1"/>
</dbReference>
<protein>
    <submittedName>
        <fullName evidence="3">NAD-dependent epimerase/dehydratase</fullName>
    </submittedName>
</protein>
<dbReference type="GeneID" id="5710390"/>
<evidence type="ECO:0000256" key="1">
    <source>
        <dbReference type="ARBA" id="ARBA00007637"/>
    </source>
</evidence>
<dbReference type="EMBL" id="CP000852">
    <property type="protein sequence ID" value="ABW01703.1"/>
    <property type="molecule type" value="Genomic_DNA"/>
</dbReference>
<dbReference type="HOGENOM" id="CLU_007383_1_7_2"/>
<dbReference type="Proteomes" id="UP000001137">
    <property type="component" value="Chromosome"/>
</dbReference>
<dbReference type="STRING" id="397948.Cmaq_0868"/>
<gene>
    <name evidence="3" type="ordered locus">Cmaq_0868</name>
</gene>
<dbReference type="PANTHER" id="PTHR43000">
    <property type="entry name" value="DTDP-D-GLUCOSE 4,6-DEHYDRATASE-RELATED"/>
    <property type="match status" value="1"/>
</dbReference>
<dbReference type="RefSeq" id="WP_012185922.1">
    <property type="nucleotide sequence ID" value="NC_009954.1"/>
</dbReference>
<sequence>MPESILVTGASGQVGGFTVGELINMGYRVIALDVRFSDELIRLRGPSLELVNADLSDFDELISIIKRFNVRRIIHLAAMILLESRNRPLKAAKVNIIGTLNVFEAARLMDLERVVYASSESVYGSPLVYGKGSVNEDDYPHTPPDPYHITKLADELFGSYYSEAYGLSVIGGRLTTAWGPGRYSGYTGQFNSFLRDVIIKGYGKVPPDFAYSGAKYRWLYVKDAARAFIHLALVDKAKVRRPVYNTGSMKPFTVIDVINTIKELIPNARIDYEPLSKPTETSSRVPGPAGLDVDCSRLYDELGFSERYGLKGGLIDMIEYEKSRAK</sequence>
<reference evidence="3 4" key="1">
    <citation type="submission" date="2007-10" db="EMBL/GenBank/DDBJ databases">
        <title>Complete sequence of Caldivirga maquilingensis IC-167.</title>
        <authorList>
            <consortium name="US DOE Joint Genome Institute"/>
            <person name="Copeland A."/>
            <person name="Lucas S."/>
            <person name="Lapidus A."/>
            <person name="Barry K."/>
            <person name="Glavina del Rio T."/>
            <person name="Dalin E."/>
            <person name="Tice H."/>
            <person name="Pitluck S."/>
            <person name="Saunders E."/>
            <person name="Brettin T."/>
            <person name="Bruce D."/>
            <person name="Detter J.C."/>
            <person name="Han C."/>
            <person name="Schmutz J."/>
            <person name="Larimer F."/>
            <person name="Land M."/>
            <person name="Hauser L."/>
            <person name="Kyrpides N."/>
            <person name="Ivanova N."/>
            <person name="Biddle J.F."/>
            <person name="Zhang Z."/>
            <person name="Fitz-Gibbon S.T."/>
            <person name="Lowe T.M."/>
            <person name="Saltikov C."/>
            <person name="House C.H."/>
            <person name="Richardson P."/>
        </authorList>
    </citation>
    <scope>NUCLEOTIDE SEQUENCE [LARGE SCALE GENOMIC DNA]</scope>
    <source>
        <strain evidence="4">ATCC 700844 / DSM 13496 / JCM 10307 / IC-167</strain>
    </source>
</reference>
<dbReference type="InterPro" id="IPR001509">
    <property type="entry name" value="Epimerase_deHydtase"/>
</dbReference>
<proteinExistence type="inferred from homology"/>
<dbReference type="KEGG" id="cma:Cmaq_0868"/>
<keyword evidence="4" id="KW-1185">Reference proteome</keyword>
<evidence type="ECO:0000313" key="4">
    <source>
        <dbReference type="Proteomes" id="UP000001137"/>
    </source>
</evidence>
<name>A8MD47_CALMQ</name>
<accession>A8MD47</accession>
<evidence type="ECO:0000259" key="2">
    <source>
        <dbReference type="Pfam" id="PF01370"/>
    </source>
</evidence>
<dbReference type="Gene3D" id="3.40.50.720">
    <property type="entry name" value="NAD(P)-binding Rossmann-like Domain"/>
    <property type="match status" value="1"/>
</dbReference>
<evidence type="ECO:0000313" key="3">
    <source>
        <dbReference type="EMBL" id="ABW01703.1"/>
    </source>
</evidence>
<dbReference type="OrthoDB" id="4907at2157"/>
<dbReference type="AlphaFoldDB" id="A8MD47"/>